<gene>
    <name evidence="2" type="ORF">ZHAS_00021229</name>
</gene>
<evidence type="ECO:0000313" key="3">
    <source>
        <dbReference type="EnsemblMetazoa" id="ASIC021229-PA"/>
    </source>
</evidence>
<evidence type="ECO:0000313" key="4">
    <source>
        <dbReference type="Proteomes" id="UP000030765"/>
    </source>
</evidence>
<feature type="compositionally biased region" description="Low complexity" evidence="1">
    <location>
        <begin position="49"/>
        <end position="62"/>
    </location>
</feature>
<feature type="region of interest" description="Disordered" evidence="1">
    <location>
        <begin position="1"/>
        <end position="91"/>
    </location>
</feature>
<feature type="compositionally biased region" description="Basic residues" evidence="1">
    <location>
        <begin position="74"/>
        <end position="83"/>
    </location>
</feature>
<reference evidence="2 4" key="1">
    <citation type="journal article" date="2014" name="BMC Genomics">
        <title>Genome sequence of Anopheles sinensis provides insight into genetics basis of mosquito competence for malaria parasites.</title>
        <authorList>
            <person name="Zhou D."/>
            <person name="Zhang D."/>
            <person name="Ding G."/>
            <person name="Shi L."/>
            <person name="Hou Q."/>
            <person name="Ye Y."/>
            <person name="Xu Y."/>
            <person name="Zhou H."/>
            <person name="Xiong C."/>
            <person name="Li S."/>
            <person name="Yu J."/>
            <person name="Hong S."/>
            <person name="Yu X."/>
            <person name="Zou P."/>
            <person name="Chen C."/>
            <person name="Chang X."/>
            <person name="Wang W."/>
            <person name="Lv Y."/>
            <person name="Sun Y."/>
            <person name="Ma L."/>
            <person name="Shen B."/>
            <person name="Zhu C."/>
        </authorList>
    </citation>
    <scope>NUCLEOTIDE SEQUENCE [LARGE SCALE GENOMIC DNA]</scope>
</reference>
<dbReference type="VEuPathDB" id="VectorBase:ASIC021229"/>
<dbReference type="Proteomes" id="UP000030765">
    <property type="component" value="Unassembled WGS sequence"/>
</dbReference>
<name>A0A084WRV6_ANOSI</name>
<evidence type="ECO:0000256" key="1">
    <source>
        <dbReference type="SAM" id="MobiDB-lite"/>
    </source>
</evidence>
<proteinExistence type="predicted"/>
<accession>A0A084WRV6</accession>
<organism evidence="2">
    <name type="scientific">Anopheles sinensis</name>
    <name type="common">Mosquito</name>
    <dbReference type="NCBI Taxonomy" id="74873"/>
    <lineage>
        <taxon>Eukaryota</taxon>
        <taxon>Metazoa</taxon>
        <taxon>Ecdysozoa</taxon>
        <taxon>Arthropoda</taxon>
        <taxon>Hexapoda</taxon>
        <taxon>Insecta</taxon>
        <taxon>Pterygota</taxon>
        <taxon>Neoptera</taxon>
        <taxon>Endopterygota</taxon>
        <taxon>Diptera</taxon>
        <taxon>Nematocera</taxon>
        <taxon>Culicoidea</taxon>
        <taxon>Culicidae</taxon>
        <taxon>Anophelinae</taxon>
        <taxon>Anopheles</taxon>
    </lineage>
</organism>
<dbReference type="EnsemblMetazoa" id="ASIC021229-RA">
    <property type="protein sequence ID" value="ASIC021229-PA"/>
    <property type="gene ID" value="ASIC021229"/>
</dbReference>
<feature type="compositionally biased region" description="Basic and acidic residues" evidence="1">
    <location>
        <begin position="1"/>
        <end position="40"/>
    </location>
</feature>
<evidence type="ECO:0000313" key="2">
    <source>
        <dbReference type="EMBL" id="KFB52950.1"/>
    </source>
</evidence>
<keyword evidence="4" id="KW-1185">Reference proteome</keyword>
<dbReference type="EMBL" id="KE525408">
    <property type="protein sequence ID" value="KFB52950.1"/>
    <property type="molecule type" value="Genomic_DNA"/>
</dbReference>
<dbReference type="AlphaFoldDB" id="A0A084WRV6"/>
<reference evidence="3" key="2">
    <citation type="submission" date="2020-05" db="UniProtKB">
        <authorList>
            <consortium name="EnsemblMetazoa"/>
        </authorList>
    </citation>
    <scope>IDENTIFICATION</scope>
</reference>
<protein>
    <submittedName>
        <fullName evidence="2 3">Uncharacterized protein</fullName>
    </submittedName>
</protein>
<dbReference type="EMBL" id="ATLV01026228">
    <property type="status" value="NOT_ANNOTATED_CDS"/>
    <property type="molecule type" value="Genomic_DNA"/>
</dbReference>
<sequence>MHQVCRRLDGVRFGAEDKASPSEKGYKGGHVHPDSVESGKRGIRKTRLSDSSIPSSSSSPSSELLEMENNGVKGSRRDKSKGKAKGENKRT</sequence>